<dbReference type="Proteomes" id="UP000324800">
    <property type="component" value="Unassembled WGS sequence"/>
</dbReference>
<organism evidence="2 3">
    <name type="scientific">Streblomastix strix</name>
    <dbReference type="NCBI Taxonomy" id="222440"/>
    <lineage>
        <taxon>Eukaryota</taxon>
        <taxon>Metamonada</taxon>
        <taxon>Preaxostyla</taxon>
        <taxon>Oxymonadida</taxon>
        <taxon>Streblomastigidae</taxon>
        <taxon>Streblomastix</taxon>
    </lineage>
</organism>
<dbReference type="PROSITE" id="PS50011">
    <property type="entry name" value="PROTEIN_KINASE_DOM"/>
    <property type="match status" value="1"/>
</dbReference>
<name>A0A5J4T8Z8_9EUKA</name>
<proteinExistence type="predicted"/>
<dbReference type="GO" id="GO:0005524">
    <property type="term" value="F:ATP binding"/>
    <property type="evidence" value="ECO:0007669"/>
    <property type="project" value="InterPro"/>
</dbReference>
<dbReference type="GO" id="GO:0004672">
    <property type="term" value="F:protein kinase activity"/>
    <property type="evidence" value="ECO:0007669"/>
    <property type="project" value="InterPro"/>
</dbReference>
<dbReference type="EMBL" id="SNRW01037298">
    <property type="protein sequence ID" value="KAA6353865.1"/>
    <property type="molecule type" value="Genomic_DNA"/>
</dbReference>
<feature type="non-terminal residue" evidence="2">
    <location>
        <position position="1"/>
    </location>
</feature>
<evidence type="ECO:0000313" key="2">
    <source>
        <dbReference type="EMBL" id="KAA6353865.1"/>
    </source>
</evidence>
<dbReference type="InterPro" id="IPR011009">
    <property type="entry name" value="Kinase-like_dom_sf"/>
</dbReference>
<dbReference type="OrthoDB" id="193931at2759"/>
<evidence type="ECO:0000259" key="1">
    <source>
        <dbReference type="PROSITE" id="PS50011"/>
    </source>
</evidence>
<accession>A0A5J4T8Z8</accession>
<evidence type="ECO:0000313" key="3">
    <source>
        <dbReference type="Proteomes" id="UP000324800"/>
    </source>
</evidence>
<sequence length="77" mass="8677">DIKPENLLVNSDGHLKIADFGEAVYLERPYSQVIKKTAGTFFFFSPEVCSSQPYKGPPVDIWAIGVRLIITISEYQK</sequence>
<dbReference type="PANTHER" id="PTHR24347">
    <property type="entry name" value="SERINE/THREONINE-PROTEIN KINASE"/>
    <property type="match status" value="1"/>
</dbReference>
<protein>
    <recommendedName>
        <fullName evidence="1">Protein kinase domain-containing protein</fullName>
    </recommendedName>
</protein>
<dbReference type="Pfam" id="PF00069">
    <property type="entry name" value="Pkinase"/>
    <property type="match status" value="1"/>
</dbReference>
<feature type="domain" description="Protein kinase" evidence="1">
    <location>
        <begin position="1"/>
        <end position="77"/>
    </location>
</feature>
<dbReference type="Gene3D" id="1.10.510.10">
    <property type="entry name" value="Transferase(Phosphotransferase) domain 1"/>
    <property type="match status" value="1"/>
</dbReference>
<comment type="caution">
    <text evidence="2">The sequence shown here is derived from an EMBL/GenBank/DDBJ whole genome shotgun (WGS) entry which is preliminary data.</text>
</comment>
<dbReference type="AlphaFoldDB" id="A0A5J4T8Z8"/>
<dbReference type="InterPro" id="IPR000719">
    <property type="entry name" value="Prot_kinase_dom"/>
</dbReference>
<gene>
    <name evidence="2" type="ORF">EZS28_050608</name>
</gene>
<reference evidence="2 3" key="1">
    <citation type="submission" date="2019-03" db="EMBL/GenBank/DDBJ databases">
        <title>Single cell metagenomics reveals metabolic interactions within the superorganism composed of flagellate Streblomastix strix and complex community of Bacteroidetes bacteria on its surface.</title>
        <authorList>
            <person name="Treitli S.C."/>
            <person name="Kolisko M."/>
            <person name="Husnik F."/>
            <person name="Keeling P."/>
            <person name="Hampl V."/>
        </authorList>
    </citation>
    <scope>NUCLEOTIDE SEQUENCE [LARGE SCALE GENOMIC DNA]</scope>
    <source>
        <strain evidence="2">ST1C</strain>
    </source>
</reference>
<dbReference type="SUPFAM" id="SSF56112">
    <property type="entry name" value="Protein kinase-like (PK-like)"/>
    <property type="match status" value="1"/>
</dbReference>